<protein>
    <submittedName>
        <fullName evidence="1">Uncharacterized protein</fullName>
    </submittedName>
</protein>
<dbReference type="VEuPathDB" id="FungiDB:SMAC_01487"/>
<dbReference type="AlphaFoldDB" id="A0A8S8ZN22"/>
<sequence length="114" mass="12772">MPGGVCAVLDYEVELMADHVSEMATQIVMPQSAVNTAFRSESNANEFPTPLLVITDLDSGNKDSQQTRKRNYLDIDFKVYRPEDIQKQQDDPVDEVNQFFRLGRPVYSSSALAG</sequence>
<dbReference type="Proteomes" id="UP000433876">
    <property type="component" value="Unassembled WGS sequence"/>
</dbReference>
<gene>
    <name evidence="1" type="ORF">SMACR_01487</name>
</gene>
<evidence type="ECO:0000313" key="1">
    <source>
        <dbReference type="EMBL" id="KAA8632197.1"/>
    </source>
</evidence>
<evidence type="ECO:0000313" key="2">
    <source>
        <dbReference type="Proteomes" id="UP000433876"/>
    </source>
</evidence>
<reference evidence="1 2" key="1">
    <citation type="submission" date="2017-07" db="EMBL/GenBank/DDBJ databases">
        <title>Genome sequence of the Sordaria macrospora wild type strain R19027.</title>
        <authorList>
            <person name="Nowrousian M."/>
            <person name="Teichert I."/>
            <person name="Kueck U."/>
        </authorList>
    </citation>
    <scope>NUCLEOTIDE SEQUENCE [LARGE SCALE GENOMIC DNA]</scope>
    <source>
        <strain evidence="1 2">R19027</strain>
        <tissue evidence="1">Mycelium</tissue>
    </source>
</reference>
<accession>A0A8S8ZN22</accession>
<comment type="caution">
    <text evidence="1">The sequence shown here is derived from an EMBL/GenBank/DDBJ whole genome shotgun (WGS) entry which is preliminary data.</text>
</comment>
<dbReference type="EMBL" id="NMPR01000059">
    <property type="protein sequence ID" value="KAA8632197.1"/>
    <property type="molecule type" value="Genomic_DNA"/>
</dbReference>
<proteinExistence type="predicted"/>
<name>A0A8S8ZN22_SORMA</name>
<organism evidence="1 2">
    <name type="scientific">Sordaria macrospora</name>
    <dbReference type="NCBI Taxonomy" id="5147"/>
    <lineage>
        <taxon>Eukaryota</taxon>
        <taxon>Fungi</taxon>
        <taxon>Dikarya</taxon>
        <taxon>Ascomycota</taxon>
        <taxon>Pezizomycotina</taxon>
        <taxon>Sordariomycetes</taxon>
        <taxon>Sordariomycetidae</taxon>
        <taxon>Sordariales</taxon>
        <taxon>Sordariaceae</taxon>
        <taxon>Sordaria</taxon>
    </lineage>
</organism>